<dbReference type="GO" id="GO:0008736">
    <property type="term" value="F:L-fucose isomerase activity"/>
    <property type="evidence" value="ECO:0007669"/>
    <property type="project" value="InterPro"/>
</dbReference>
<gene>
    <name evidence="4" type="ORF">SAMN02746091_01428</name>
</gene>
<dbReference type="GO" id="GO:0006004">
    <property type="term" value="P:fucose metabolic process"/>
    <property type="evidence" value="ECO:0007669"/>
    <property type="project" value="InterPro"/>
</dbReference>
<dbReference type="PANTHER" id="PTHR36120:SF1">
    <property type="entry name" value="L-FUCOSE ISOMERASE C-TERMINAL DOMAIN-CONTAINING PROTEIN"/>
    <property type="match status" value="1"/>
</dbReference>
<dbReference type="SUPFAM" id="SSF53743">
    <property type="entry name" value="FucI/AraA N-terminal and middle domains"/>
    <property type="match status" value="1"/>
</dbReference>
<dbReference type="EMBL" id="FQVG01000024">
    <property type="protein sequence ID" value="SHE93414.1"/>
    <property type="molecule type" value="Genomic_DNA"/>
</dbReference>
<name>A0A1M4XIN3_9CLOT</name>
<accession>A0A1M4XIN3</accession>
<keyword evidence="5" id="KW-1185">Reference proteome</keyword>
<sequence>MKHNVKIGVVCLARKTFDYNAAFEIYKGKMEDLKKIENVEWCFIEDLVIEIEDAKNAAQRISSFGVDGLVIISGTFHLGHLALILNKEIRKPILLWAFNELPYNGGKIRLNSVCGVNLNASNLYKSGCDNFMCIVSDTIDSKWIDALRMKKSLESAHIGLVGYNAHGFFNLGTEPLSTYKNTGVLVDHYEIADMYSNKVGKEELEGAIENVKNIFDCSCVTEEQVKKVAYLVESAKKFMSNNSLDAIAVRCWPEFAATYGISPCAAMSILQDMGYITACEGDVEAALSMYAIKAAGGDKPFLADLSQVNLEEDYALMWHCGVAPAGLWDGKSVRSLDTYFAGGKGVTADFVMKSGEITIMRIDSARGKTRVFVEKGQAIPMEKELKGTYAKVKFDKHIKDILNTVTSKGIAHHVAMVYGDYVDVFKKFANLQGFEVIE</sequence>
<dbReference type="Pfam" id="PF02952">
    <property type="entry name" value="Fucose_iso_C"/>
    <property type="match status" value="1"/>
</dbReference>
<evidence type="ECO:0000256" key="1">
    <source>
        <dbReference type="ARBA" id="ARBA00023235"/>
    </source>
</evidence>
<evidence type="ECO:0000259" key="3">
    <source>
        <dbReference type="Pfam" id="PF02952"/>
    </source>
</evidence>
<proteinExistence type="predicted"/>
<dbReference type="AlphaFoldDB" id="A0A1M4XIN3"/>
<keyword evidence="2" id="KW-0119">Carbohydrate metabolism</keyword>
<dbReference type="InterPro" id="IPR009015">
    <property type="entry name" value="Fucose_isomerase_N/cen_sf"/>
</dbReference>
<evidence type="ECO:0000313" key="5">
    <source>
        <dbReference type="Proteomes" id="UP000184423"/>
    </source>
</evidence>
<protein>
    <submittedName>
        <fullName evidence="4">L-fucose isomerase</fullName>
    </submittedName>
</protein>
<keyword evidence="1 4" id="KW-0413">Isomerase</keyword>
<dbReference type="PANTHER" id="PTHR36120">
    <property type="entry name" value="FUCOSE ISOMERASE"/>
    <property type="match status" value="1"/>
</dbReference>
<dbReference type="SUPFAM" id="SSF50443">
    <property type="entry name" value="FucI/AraA C-terminal domain-like"/>
    <property type="match status" value="1"/>
</dbReference>
<dbReference type="InterPro" id="IPR015888">
    <property type="entry name" value="Fuc_isomerase_C"/>
</dbReference>
<evidence type="ECO:0000313" key="4">
    <source>
        <dbReference type="EMBL" id="SHE93414.1"/>
    </source>
</evidence>
<dbReference type="GO" id="GO:0005737">
    <property type="term" value="C:cytoplasm"/>
    <property type="evidence" value="ECO:0007669"/>
    <property type="project" value="InterPro"/>
</dbReference>
<evidence type="ECO:0000256" key="2">
    <source>
        <dbReference type="ARBA" id="ARBA00023277"/>
    </source>
</evidence>
<dbReference type="RefSeq" id="WP_073248698.1">
    <property type="nucleotide sequence ID" value="NZ_FQVG01000024.1"/>
</dbReference>
<dbReference type="InterPro" id="IPR004216">
    <property type="entry name" value="Fuc/Ara_isomerase_C"/>
</dbReference>
<feature type="domain" description="L-fucose isomerase C-terminal" evidence="3">
    <location>
        <begin position="338"/>
        <end position="437"/>
    </location>
</feature>
<organism evidence="4 5">
    <name type="scientific">Caloramator proteoclasticus DSM 10124</name>
    <dbReference type="NCBI Taxonomy" id="1121262"/>
    <lineage>
        <taxon>Bacteria</taxon>
        <taxon>Bacillati</taxon>
        <taxon>Bacillota</taxon>
        <taxon>Clostridia</taxon>
        <taxon>Eubacteriales</taxon>
        <taxon>Clostridiaceae</taxon>
        <taxon>Caloramator</taxon>
    </lineage>
</organism>
<reference evidence="5" key="1">
    <citation type="submission" date="2016-11" db="EMBL/GenBank/DDBJ databases">
        <authorList>
            <person name="Varghese N."/>
            <person name="Submissions S."/>
        </authorList>
    </citation>
    <scope>NUCLEOTIDE SEQUENCE [LARGE SCALE GENOMIC DNA]</scope>
    <source>
        <strain evidence="5">DSM 10124</strain>
    </source>
</reference>
<dbReference type="Proteomes" id="UP000184423">
    <property type="component" value="Unassembled WGS sequence"/>
</dbReference>